<sequence length="300" mass="33756">MIPLVYHASYSKLALPSHHRFPTTKYARLYQYLLDNQLAVAAQFHAPSPMTAEDVMLVHQQDYVEQFIQGSLASTALRRIGFPWSEALVERTLHSVSGTSLTAHLALQTCIALHLTGGYHHAHYDFGSGYCIFNDLIIAARKLMAEQQLHKVLIFDCDVHQGDGTATLSHRHQGIISCSIHCKENFPSRKQQSHYDIELKKGSDDRAYQETVEQTLELLIRLHQPDLILYDAGVDIHQDDDLGHLKISKQGLYQRDLTVLSMAKAANIPVAAVIGGGYSRDELQLSQRHSQLFIAANHLW</sequence>
<dbReference type="GO" id="GO:0040029">
    <property type="term" value="P:epigenetic regulation of gene expression"/>
    <property type="evidence" value="ECO:0007669"/>
    <property type="project" value="TreeGrafter"/>
</dbReference>
<gene>
    <name evidence="4" type="ORF">CF168_07725</name>
</gene>
<feature type="domain" description="Histone deacetylase" evidence="3">
    <location>
        <begin position="19"/>
        <end position="286"/>
    </location>
</feature>
<dbReference type="CDD" id="cd09993">
    <property type="entry name" value="HDAC_classIV"/>
    <property type="match status" value="1"/>
</dbReference>
<evidence type="ECO:0000313" key="4">
    <source>
        <dbReference type="EMBL" id="ASK68781.1"/>
    </source>
</evidence>
<dbReference type="InterPro" id="IPR037138">
    <property type="entry name" value="His_deacetylse_dom_sf"/>
</dbReference>
<dbReference type="KEGG" id="sbj:CF168_07725"/>
<reference evidence="4 5" key="1">
    <citation type="submission" date="2017-07" db="EMBL/GenBank/DDBJ databases">
        <title>Phenotypical and genomic characterization of a clinical isolate of Shewanella bicestrii sp. nov. producing an extended-spectrum beta-lactamase and a new oxacillinase variant.</title>
        <authorList>
            <person name="Jousset A.B."/>
            <person name="Bonnin R.A."/>
            <person name="Girlich D."/>
            <person name="Dabos L."/>
            <person name="Potron A."/>
            <person name="Dortet L."/>
            <person name="Glaser P."/>
            <person name="Naas T."/>
        </authorList>
    </citation>
    <scope>NUCLEOTIDE SEQUENCE [LARGE SCALE GENOMIC DNA]</scope>
    <source>
        <strain evidence="4 5">JAB-1</strain>
    </source>
</reference>
<evidence type="ECO:0000259" key="3">
    <source>
        <dbReference type="Pfam" id="PF00850"/>
    </source>
</evidence>
<dbReference type="Pfam" id="PF00850">
    <property type="entry name" value="Hist_deacetyl"/>
    <property type="match status" value="1"/>
</dbReference>
<comment type="similarity">
    <text evidence="1">Belongs to the histone deacetylase family.</text>
</comment>
<dbReference type="InterPro" id="IPR000286">
    <property type="entry name" value="HDACs"/>
</dbReference>
<dbReference type="InterPro" id="IPR044150">
    <property type="entry name" value="HDAC_classIV"/>
</dbReference>
<dbReference type="InterPro" id="IPR023801">
    <property type="entry name" value="His_deacetylse_dom"/>
</dbReference>
<dbReference type="PANTHER" id="PTHR10625:SF19">
    <property type="entry name" value="HISTONE DEACETYLASE 12"/>
    <property type="match status" value="1"/>
</dbReference>
<dbReference type="Proteomes" id="UP000198367">
    <property type="component" value="Chromosome"/>
</dbReference>
<name>A0A220ULD3_9GAMM</name>
<dbReference type="RefSeq" id="WP_089067508.1">
    <property type="nucleotide sequence ID" value="NZ_CP022358.1"/>
</dbReference>
<dbReference type="PRINTS" id="PR01270">
    <property type="entry name" value="HDASUPER"/>
</dbReference>
<evidence type="ECO:0000313" key="5">
    <source>
        <dbReference type="Proteomes" id="UP000198367"/>
    </source>
</evidence>
<dbReference type="Gene3D" id="3.40.800.20">
    <property type="entry name" value="Histone deacetylase domain"/>
    <property type="match status" value="1"/>
</dbReference>
<dbReference type="SUPFAM" id="SSF52768">
    <property type="entry name" value="Arginase/deacetylase"/>
    <property type="match status" value="1"/>
</dbReference>
<dbReference type="AlphaFoldDB" id="A0A220ULD3"/>
<proteinExistence type="inferred from homology"/>
<dbReference type="GO" id="GO:0004407">
    <property type="term" value="F:histone deacetylase activity"/>
    <property type="evidence" value="ECO:0007669"/>
    <property type="project" value="InterPro"/>
</dbReference>
<dbReference type="EMBL" id="CP022358">
    <property type="protein sequence ID" value="ASK68781.1"/>
    <property type="molecule type" value="Genomic_DNA"/>
</dbReference>
<dbReference type="InterPro" id="IPR023696">
    <property type="entry name" value="Ureohydrolase_dom_sf"/>
</dbReference>
<dbReference type="GO" id="GO:0016787">
    <property type="term" value="F:hydrolase activity"/>
    <property type="evidence" value="ECO:0007669"/>
    <property type="project" value="UniProtKB-KW"/>
</dbReference>
<keyword evidence="5" id="KW-1185">Reference proteome</keyword>
<evidence type="ECO:0000256" key="2">
    <source>
        <dbReference type="ARBA" id="ARBA00022801"/>
    </source>
</evidence>
<accession>A0A220ULD3</accession>
<evidence type="ECO:0000256" key="1">
    <source>
        <dbReference type="ARBA" id="ARBA00005947"/>
    </source>
</evidence>
<dbReference type="PANTHER" id="PTHR10625">
    <property type="entry name" value="HISTONE DEACETYLASE HDAC1-RELATED"/>
    <property type="match status" value="1"/>
</dbReference>
<protein>
    <submittedName>
        <fullName evidence="4">Histone deacetylase</fullName>
    </submittedName>
</protein>
<keyword evidence="2" id="KW-0378">Hydrolase</keyword>
<organism evidence="4 5">
    <name type="scientific">Shewanella bicestrii</name>
    <dbReference type="NCBI Taxonomy" id="2018305"/>
    <lineage>
        <taxon>Bacteria</taxon>
        <taxon>Pseudomonadati</taxon>
        <taxon>Pseudomonadota</taxon>
        <taxon>Gammaproteobacteria</taxon>
        <taxon>Alteromonadales</taxon>
        <taxon>Shewanellaceae</taxon>
        <taxon>Shewanella</taxon>
    </lineage>
</organism>